<keyword evidence="4" id="KW-1185">Reference proteome</keyword>
<dbReference type="RefSeq" id="WP_086469549.1">
    <property type="nucleotide sequence ID" value="NZ_FXWK01000001.1"/>
</dbReference>
<evidence type="ECO:0000313" key="4">
    <source>
        <dbReference type="Proteomes" id="UP000194474"/>
    </source>
</evidence>
<accession>A0A1Y6ERI3</accession>
<name>A0A1Y6ERI3_9HYPH</name>
<evidence type="ECO:0000256" key="2">
    <source>
        <dbReference type="SAM" id="Phobius"/>
    </source>
</evidence>
<keyword evidence="2" id="KW-0472">Membrane</keyword>
<proteinExistence type="predicted"/>
<keyword evidence="2" id="KW-1133">Transmembrane helix</keyword>
<evidence type="ECO:0008006" key="5">
    <source>
        <dbReference type="Google" id="ProtNLM"/>
    </source>
</evidence>
<evidence type="ECO:0000313" key="3">
    <source>
        <dbReference type="EMBL" id="SMQ65318.1"/>
    </source>
</evidence>
<gene>
    <name evidence="3" type="ORF">SAMN06295905_1195</name>
</gene>
<keyword evidence="1" id="KW-0175">Coiled coil</keyword>
<dbReference type="AlphaFoldDB" id="A0A1Y6ERI3"/>
<dbReference type="OrthoDB" id="7945190at2"/>
<dbReference type="EMBL" id="FXWK01000001">
    <property type="protein sequence ID" value="SMQ65318.1"/>
    <property type="molecule type" value="Genomic_DNA"/>
</dbReference>
<sequence>MAKASEQFRQSDVTIWGVVALVCVALAVFGSNISLLVPQSIIGGLHQPRVAGASIETLRLQVSDLREETARLKRENELLVTRFTMQERSNNEVTRRVGALEVSVPRLLENMPPDALIDRSTYTSSIGANQTLTFDADGGSVAVRQSAIPDAAATTGSTAQTLPDILSTDTALATSDTSAYGIAIGSAVPFDETPALWSDLTLKLGPLLFGLAPLVVDDASGDNKRIVVGPIEQLAEARSLCQRFERVSIACIPMPYSGTPLAAGQ</sequence>
<reference evidence="4" key="1">
    <citation type="submission" date="2017-04" db="EMBL/GenBank/DDBJ databases">
        <authorList>
            <person name="Varghese N."/>
            <person name="Submissions S."/>
        </authorList>
    </citation>
    <scope>NUCLEOTIDE SEQUENCE [LARGE SCALE GENOMIC DNA]</scope>
</reference>
<organism evidence="3 4">
    <name type="scientific">Devosia lucknowensis</name>
    <dbReference type="NCBI Taxonomy" id="1096929"/>
    <lineage>
        <taxon>Bacteria</taxon>
        <taxon>Pseudomonadati</taxon>
        <taxon>Pseudomonadota</taxon>
        <taxon>Alphaproteobacteria</taxon>
        <taxon>Hyphomicrobiales</taxon>
        <taxon>Devosiaceae</taxon>
        <taxon>Devosia</taxon>
    </lineage>
</organism>
<evidence type="ECO:0000256" key="1">
    <source>
        <dbReference type="SAM" id="Coils"/>
    </source>
</evidence>
<keyword evidence="2" id="KW-0812">Transmembrane</keyword>
<feature type="coiled-coil region" evidence="1">
    <location>
        <begin position="55"/>
        <end position="82"/>
    </location>
</feature>
<protein>
    <recommendedName>
        <fullName evidence="5">SPOR domain-containing protein</fullName>
    </recommendedName>
</protein>
<dbReference type="Proteomes" id="UP000194474">
    <property type="component" value="Unassembled WGS sequence"/>
</dbReference>
<feature type="transmembrane region" description="Helical" evidence="2">
    <location>
        <begin position="15"/>
        <end position="37"/>
    </location>
</feature>